<keyword evidence="1" id="KW-1133">Transmembrane helix</keyword>
<reference evidence="3" key="1">
    <citation type="submission" date="2021-02" db="EMBL/GenBank/DDBJ databases">
        <authorList>
            <person name="Nowell W R."/>
        </authorList>
    </citation>
    <scope>NUCLEOTIDE SEQUENCE</scope>
</reference>
<keyword evidence="1" id="KW-0812">Transmembrane</keyword>
<gene>
    <name evidence="2" type="ORF">BJG266_LOCUS36939</name>
    <name evidence="3" type="ORF">QVE165_LOCUS41651</name>
</gene>
<evidence type="ECO:0000313" key="3">
    <source>
        <dbReference type="EMBL" id="CAF1471917.1"/>
    </source>
</evidence>
<dbReference type="AlphaFoldDB" id="A0A815R3F4"/>
<name>A0A815R3F4_9BILA</name>
<dbReference type="EMBL" id="CAJNOI010001152">
    <property type="protein sequence ID" value="CAF1387799.1"/>
    <property type="molecule type" value="Genomic_DNA"/>
</dbReference>
<proteinExistence type="predicted"/>
<sequence length="700" mass="79106">MLRQFTRNNYTKLVNPRQYLRYGIHNRILSGYFGIRTITLPKHVELQKFVGHKSFDSLAEAIVFHENALKKGNNIKGFFTSDQNTLKAAAKILVNNTNEKFLTELLLTPPSLSTNEQRSRTITFSSIANFPQHVDEYHKNKSQTALLTVGGPAALDTAVIASLMNKIKLSKIIHISGPFKESNLAHSALQLHVRHGTALNAESELTGHVLLLPFLIRNIKGCSIEDSLHPDFRKIDLKFSSLTPGKLRIYLGNEFNWFYQMIRHRLGLMTEHDLNRLESAFSQDVLHLIERLSKIPLSSNADRDPSQSISIHVDLTHIGSEETSANNKLIEKTVGIKSEQLSDHEKEFFFGAQNANIIQATRYHNDGSLLMEAQCRKQKILTDHGGISLEQYISHILFAEDELTNGKARLAGVITDNDQFIYASHMHLSPGYKAKFQFDQVRTSRFTRNILNKMENKLNICSPVSRHRLTVATGTSINALMHNNSHLKKIIAKYGITPQYAVTNSHWTMLAKNETHILMRITGGGNTGLEDYNPAYFLNLIANTERIFGRETLLGIISTYGCPRSINARNSTEFFKAANVLISYGKGGTGNTKRHAEAILALQELGFTNDVLHFLGQHVNYKEQSLSKIATFIHEKCKDMKFSIEDNAHFDRRLGYSHKLSYNEKLVITICLFGLLICFVGTMFMKEDPDMNTNDKTSDQ</sequence>
<keyword evidence="4" id="KW-1185">Reference proteome</keyword>
<dbReference type="OrthoDB" id="9983606at2759"/>
<evidence type="ECO:0000313" key="2">
    <source>
        <dbReference type="EMBL" id="CAF1387799.1"/>
    </source>
</evidence>
<dbReference type="EMBL" id="CAJNOM010000500">
    <property type="protein sequence ID" value="CAF1471917.1"/>
    <property type="molecule type" value="Genomic_DNA"/>
</dbReference>
<organism evidence="3 4">
    <name type="scientific">Adineta steineri</name>
    <dbReference type="NCBI Taxonomy" id="433720"/>
    <lineage>
        <taxon>Eukaryota</taxon>
        <taxon>Metazoa</taxon>
        <taxon>Spiralia</taxon>
        <taxon>Gnathifera</taxon>
        <taxon>Rotifera</taxon>
        <taxon>Eurotatoria</taxon>
        <taxon>Bdelloidea</taxon>
        <taxon>Adinetida</taxon>
        <taxon>Adinetidae</taxon>
        <taxon>Adineta</taxon>
    </lineage>
</organism>
<evidence type="ECO:0000313" key="4">
    <source>
        <dbReference type="Proteomes" id="UP000663832"/>
    </source>
</evidence>
<keyword evidence="1" id="KW-0472">Membrane</keyword>
<dbReference type="Proteomes" id="UP000663832">
    <property type="component" value="Unassembled WGS sequence"/>
</dbReference>
<protein>
    <submittedName>
        <fullName evidence="3">Uncharacterized protein</fullName>
    </submittedName>
</protein>
<dbReference type="Proteomes" id="UP000663877">
    <property type="component" value="Unassembled WGS sequence"/>
</dbReference>
<feature type="transmembrane region" description="Helical" evidence="1">
    <location>
        <begin position="666"/>
        <end position="685"/>
    </location>
</feature>
<evidence type="ECO:0000256" key="1">
    <source>
        <dbReference type="SAM" id="Phobius"/>
    </source>
</evidence>
<accession>A0A815R3F4</accession>
<comment type="caution">
    <text evidence="3">The sequence shown here is derived from an EMBL/GenBank/DDBJ whole genome shotgun (WGS) entry which is preliminary data.</text>
</comment>